<proteinExistence type="predicted"/>
<dbReference type="EMBL" id="JAATJA010000004">
    <property type="protein sequence ID" value="NJB69183.1"/>
    <property type="molecule type" value="Genomic_DNA"/>
</dbReference>
<dbReference type="AlphaFoldDB" id="A0A846QS37"/>
<organism evidence="1 2">
    <name type="scientific">Desulfobaculum xiamenense</name>
    <dbReference type="NCBI Taxonomy" id="995050"/>
    <lineage>
        <taxon>Bacteria</taxon>
        <taxon>Pseudomonadati</taxon>
        <taxon>Thermodesulfobacteriota</taxon>
        <taxon>Desulfovibrionia</taxon>
        <taxon>Desulfovibrionales</taxon>
        <taxon>Desulfovibrionaceae</taxon>
        <taxon>Desulfobaculum</taxon>
    </lineage>
</organism>
<sequence>MRDRICIVSPHPNPELNPTIVNLIRELSGRFAGVDVLCPQGDFAATLSGGSLQLQERASAMNPAAPVRPGLRGKIANAVLRRIRPHLFARGEHAAVIGVDPRGIAMAHRLNRVARLPLAYASFEIMFEEELTAAEQAMHAAEREACAHVDLALVQDSRRAEALERETGLARERMVLVPNAPAPEPIPESRWLRDRLGLRDDRRIVLHAGTPAGWSGLHLWPDMLATWPERFALVVHCRADIGPRTRAHLARLGRGGRLYVTHGPLPAASLASLFASADFGLASYMPVPDDWTSGLNVYHLGLSSGKVGWYAMCGLPMLAGNLPVFRREFERFGCGAVYERAAQTGELLDALDRDYDFHSLEARRFYDQRLDPSDGIERFCARIEELCHPEKRP</sequence>
<comment type="caution">
    <text evidence="1">The sequence shown here is derived from an EMBL/GenBank/DDBJ whole genome shotgun (WGS) entry which is preliminary data.</text>
</comment>
<keyword evidence="2" id="KW-1185">Reference proteome</keyword>
<evidence type="ECO:0000313" key="1">
    <source>
        <dbReference type="EMBL" id="NJB69183.1"/>
    </source>
</evidence>
<evidence type="ECO:0000313" key="2">
    <source>
        <dbReference type="Proteomes" id="UP000580856"/>
    </source>
</evidence>
<dbReference type="RefSeq" id="WP_167942274.1">
    <property type="nucleotide sequence ID" value="NZ_JAATJA010000004.1"/>
</dbReference>
<gene>
    <name evidence="1" type="ORF">GGQ74_002880</name>
</gene>
<name>A0A846QS37_9BACT</name>
<accession>A0A846QS37</accession>
<dbReference type="SUPFAM" id="SSF53756">
    <property type="entry name" value="UDP-Glycosyltransferase/glycogen phosphorylase"/>
    <property type="match status" value="1"/>
</dbReference>
<protein>
    <submittedName>
        <fullName evidence="1">Uncharacterized protein</fullName>
    </submittedName>
</protein>
<reference evidence="1 2" key="1">
    <citation type="submission" date="2020-03" db="EMBL/GenBank/DDBJ databases">
        <title>Genomic Encyclopedia of Type Strains, Phase IV (KMG-IV): sequencing the most valuable type-strain genomes for metagenomic binning, comparative biology and taxonomic classification.</title>
        <authorList>
            <person name="Goeker M."/>
        </authorList>
    </citation>
    <scope>NUCLEOTIDE SEQUENCE [LARGE SCALE GENOMIC DNA]</scope>
    <source>
        <strain evidence="1 2">DSM 24233</strain>
    </source>
</reference>
<dbReference type="Gene3D" id="3.40.50.2000">
    <property type="entry name" value="Glycogen Phosphorylase B"/>
    <property type="match status" value="1"/>
</dbReference>
<dbReference type="Proteomes" id="UP000580856">
    <property type="component" value="Unassembled WGS sequence"/>
</dbReference>